<dbReference type="RefSeq" id="WP_014402878.1">
    <property type="nucleotide sequence ID" value="NC_017033.1"/>
</dbReference>
<sequence>MSTEQKVIALRDEFEDHARYMALEGREVDLNWQTWKAAHAKYAPRWLPIDGSEKAAGNVILGQLTLAAIYPKAIAGWDDIEECWKSPNGKIVSTNYSHYMPIPDAPEVG</sequence>
<dbReference type="STRING" id="767434.Fraau_1450"/>
<dbReference type="KEGG" id="fau:Fraau_1450"/>
<dbReference type="EMBL" id="CP003350">
    <property type="protein sequence ID" value="AFC85873.1"/>
    <property type="molecule type" value="Genomic_DNA"/>
</dbReference>
<reference evidence="1" key="1">
    <citation type="submission" date="2012-02" db="EMBL/GenBank/DDBJ databases">
        <title>The complete genome of Frateuria aurantia DSM 6220.</title>
        <authorList>
            <consortium name="US DOE Joint Genome Institute (JGI-PGF)"/>
            <person name="Lucas S."/>
            <person name="Copeland A."/>
            <person name="Lapidus A."/>
            <person name="Glavina del Rio T."/>
            <person name="Dalin E."/>
            <person name="Tice H."/>
            <person name="Bruce D."/>
            <person name="Goodwin L."/>
            <person name="Pitluck S."/>
            <person name="Peters L."/>
            <person name="Ovchinnikova G."/>
            <person name="Teshima H."/>
            <person name="Kyrpides N."/>
            <person name="Mavromatis K."/>
            <person name="Ivanova N."/>
            <person name="Brettin T."/>
            <person name="Detter J.C."/>
            <person name="Han C."/>
            <person name="Larimer F."/>
            <person name="Land M."/>
            <person name="Hauser L."/>
            <person name="Markowitz V."/>
            <person name="Cheng J.-F."/>
            <person name="Hugenholtz P."/>
            <person name="Woyke T."/>
            <person name="Wu D."/>
            <person name="Brambilla E."/>
            <person name="Klenk H.-P."/>
            <person name="Eisen J.A."/>
        </authorList>
    </citation>
    <scope>NUCLEOTIDE SEQUENCE</scope>
    <source>
        <strain evidence="1">DSM 6220</strain>
    </source>
</reference>
<evidence type="ECO:0008006" key="3">
    <source>
        <dbReference type="Google" id="ProtNLM"/>
    </source>
</evidence>
<dbReference type="HOGENOM" id="CLU_2179977_0_0_6"/>
<dbReference type="Proteomes" id="UP000005234">
    <property type="component" value="Chromosome"/>
</dbReference>
<accession>H8L5X1</accession>
<dbReference type="AlphaFoldDB" id="H8L5X1"/>
<gene>
    <name evidence="1" type="ordered locus">Fraau_1450</name>
</gene>
<protein>
    <recommendedName>
        <fullName evidence="3">DUF551 domain-containing protein</fullName>
    </recommendedName>
</protein>
<organism evidence="1 2">
    <name type="scientific">Frateuria aurantia (strain ATCC 33424 / DSM 6220 / KCTC 2777 / LMG 1558 / NBRC 3245 / NCIMB 13370)</name>
    <name type="common">Acetobacter aurantius</name>
    <dbReference type="NCBI Taxonomy" id="767434"/>
    <lineage>
        <taxon>Bacteria</taxon>
        <taxon>Pseudomonadati</taxon>
        <taxon>Pseudomonadota</taxon>
        <taxon>Gammaproteobacteria</taxon>
        <taxon>Lysobacterales</taxon>
        <taxon>Rhodanobacteraceae</taxon>
        <taxon>Frateuria</taxon>
    </lineage>
</organism>
<evidence type="ECO:0000313" key="1">
    <source>
        <dbReference type="EMBL" id="AFC85873.1"/>
    </source>
</evidence>
<name>H8L5X1_FRAAD</name>
<evidence type="ECO:0000313" key="2">
    <source>
        <dbReference type="Proteomes" id="UP000005234"/>
    </source>
</evidence>
<keyword evidence="2" id="KW-1185">Reference proteome</keyword>
<proteinExistence type="predicted"/>